<dbReference type="RefSeq" id="WP_085005355.1">
    <property type="nucleotide sequence ID" value="NZ_MWPR01000003.1"/>
</dbReference>
<keyword evidence="7" id="KW-1185">Reference proteome</keyword>
<organism evidence="6 7">
    <name type="scientific">Kluyvera intermedia</name>
    <name type="common">Enterobacter intermedius</name>
    <dbReference type="NCBI Taxonomy" id="61648"/>
    <lineage>
        <taxon>Bacteria</taxon>
        <taxon>Pseudomonadati</taxon>
        <taxon>Pseudomonadota</taxon>
        <taxon>Gammaproteobacteria</taxon>
        <taxon>Enterobacterales</taxon>
        <taxon>Enterobacteriaceae</taxon>
        <taxon>Kluyvera</taxon>
    </lineage>
</organism>
<evidence type="ECO:0000256" key="1">
    <source>
        <dbReference type="ARBA" id="ARBA00022485"/>
    </source>
</evidence>
<evidence type="ECO:0000256" key="5">
    <source>
        <dbReference type="ARBA" id="ARBA00023014"/>
    </source>
</evidence>
<evidence type="ECO:0000256" key="4">
    <source>
        <dbReference type="ARBA" id="ARBA00023004"/>
    </source>
</evidence>
<dbReference type="EMBL" id="MWPR01000003">
    <property type="protein sequence ID" value="ORJ51828.1"/>
    <property type="molecule type" value="Genomic_DNA"/>
</dbReference>
<keyword evidence="1" id="KW-0004">4Fe-4S</keyword>
<keyword evidence="3" id="KW-0560">Oxidoreductase</keyword>
<sequence length="434" mass="47669">MQICHEQARDIPVTLDVDVLVVGGGPTGVAAATAAARGGEKTLLIEKYGFCGGMATAGMSGAICGLFTSGKGPHEQLVHGFAGEFYQHLKHRNAVSEPFPFGETKLVVHEPHTWKEIADDLLQDSGVDILFHSLVTDVVMDGERVHGVIVENKTGRQCIIAKRFVDATGDGDLCAKAGVPYTLGRNGMVQYPTMVFRMANVDISRGIGHPVPQLEAWVEQAQRQGFNLPRKHIYLLPSPRPGEVMCNVTSVLRDDGRPIDATKAEDLTLAELKGRKLVREYEHFLQKFVPGFEQAHLNDVAAQIGIRQSRTIHGQRCLSNEDVFQARKSRRSVASSAWCIEAHGPEGIFMFYLDNDYYDIPYDALLPENIPNLITAGRTLCAEHEALASARVTAQCFLTGYAAGTAAFLSHRDSCAFDEIDVDELRSIIEYHTH</sequence>
<evidence type="ECO:0008006" key="8">
    <source>
        <dbReference type="Google" id="ProtNLM"/>
    </source>
</evidence>
<dbReference type="PANTHER" id="PTHR43498">
    <property type="entry name" value="FERREDOXIN:COB-COM HETERODISULFIDE REDUCTASE SUBUNIT A"/>
    <property type="match status" value="1"/>
</dbReference>
<name>A0ABX3UKD7_KLUIN</name>
<proteinExistence type="predicted"/>
<dbReference type="Proteomes" id="UP000192521">
    <property type="component" value="Unassembled WGS sequence"/>
</dbReference>
<evidence type="ECO:0000256" key="2">
    <source>
        <dbReference type="ARBA" id="ARBA00022723"/>
    </source>
</evidence>
<dbReference type="InterPro" id="IPR036188">
    <property type="entry name" value="FAD/NAD-bd_sf"/>
</dbReference>
<protein>
    <recommendedName>
        <fullName evidence="8">FAD-dependent oxidoreductase</fullName>
    </recommendedName>
</protein>
<dbReference type="InterPro" id="IPR039650">
    <property type="entry name" value="HdrA-like"/>
</dbReference>
<keyword evidence="5" id="KW-0411">Iron-sulfur</keyword>
<accession>A0ABX3UKD7</accession>
<dbReference type="PANTHER" id="PTHR43498:SF1">
    <property type="entry name" value="COB--COM HETERODISULFIDE REDUCTASE IRON-SULFUR SUBUNIT A"/>
    <property type="match status" value="1"/>
</dbReference>
<comment type="caution">
    <text evidence="6">The sequence shown here is derived from an EMBL/GenBank/DDBJ whole genome shotgun (WGS) entry which is preliminary data.</text>
</comment>
<dbReference type="Gene3D" id="3.50.50.60">
    <property type="entry name" value="FAD/NAD(P)-binding domain"/>
    <property type="match status" value="1"/>
</dbReference>
<dbReference type="SUPFAM" id="SSF51905">
    <property type="entry name" value="FAD/NAD(P)-binding domain"/>
    <property type="match status" value="1"/>
</dbReference>
<gene>
    <name evidence="6" type="ORF">B2M27_03190</name>
</gene>
<dbReference type="Pfam" id="PF12831">
    <property type="entry name" value="FAD_oxidored"/>
    <property type="match status" value="1"/>
</dbReference>
<evidence type="ECO:0000313" key="7">
    <source>
        <dbReference type="Proteomes" id="UP000192521"/>
    </source>
</evidence>
<evidence type="ECO:0000256" key="3">
    <source>
        <dbReference type="ARBA" id="ARBA00023002"/>
    </source>
</evidence>
<reference evidence="6 7" key="1">
    <citation type="submission" date="2017-02" db="EMBL/GenBank/DDBJ databases">
        <title>Draft genome sequence of a Kluyvera intermedia isolate from a patient with a pancreatic abscess.</title>
        <authorList>
            <person name="Thele R."/>
        </authorList>
    </citation>
    <scope>NUCLEOTIDE SEQUENCE [LARGE SCALE GENOMIC DNA]</scope>
    <source>
        <strain evidence="6 7">FOSA7093</strain>
    </source>
</reference>
<evidence type="ECO:0000313" key="6">
    <source>
        <dbReference type="EMBL" id="ORJ51828.1"/>
    </source>
</evidence>
<keyword evidence="2" id="KW-0479">Metal-binding</keyword>
<keyword evidence="4" id="KW-0408">Iron</keyword>